<dbReference type="Proteomes" id="UP000238049">
    <property type="component" value="Unassembled WGS sequence"/>
</dbReference>
<dbReference type="InterPro" id="IPR026325">
    <property type="entry name" value="DUF932"/>
</dbReference>
<sequence>MLASRFGRKSHGIRSAQPLTNDEIARFAPSIFANEAHESRSQRYTYIPTIDVLDGLRKEGFSPFMVVQTRTRNPDKREHTKHMIRMRHANQIQAGEANEIILLNSHDGSSSYQMLAGVFRFVCQNGMVVGDTVGDIRVPHKGDVVSQVIEGAYQVVDSFAAADEQREGMQSLTLAEGEQTAFARAALALRYDDDTAPAPITEQQLLTPKRWEDRKPDLWTTFNRVQENMVRGGLRGRNAKGRPTTTRPVNGIDQSIKLNRALWVLAAEMRRLHH</sequence>
<name>A0A2S6ZN40_9XANT</name>
<dbReference type="RefSeq" id="WP_042841407.1">
    <property type="nucleotide sequence ID" value="NZ_MDSK01000074.1"/>
</dbReference>
<evidence type="ECO:0000313" key="1">
    <source>
        <dbReference type="EMBL" id="PPT93648.1"/>
    </source>
</evidence>
<protein>
    <submittedName>
        <fullName evidence="1">DUF945 domain-containing protein</fullName>
    </submittedName>
</protein>
<dbReference type="Pfam" id="PF06067">
    <property type="entry name" value="DUF932"/>
    <property type="match status" value="1"/>
</dbReference>
<evidence type="ECO:0000313" key="2">
    <source>
        <dbReference type="Proteomes" id="UP000238049"/>
    </source>
</evidence>
<dbReference type="AlphaFoldDB" id="A0A2S6ZN40"/>
<dbReference type="EMBL" id="MDSL01000082">
    <property type="protein sequence ID" value="PPT93648.1"/>
    <property type="molecule type" value="Genomic_DNA"/>
</dbReference>
<gene>
    <name evidence="1" type="ORF">XarbCFBP7409_20640</name>
</gene>
<organism evidence="1 2">
    <name type="scientific">Xanthomonas arboricola pv. guizotiae</name>
    <dbReference type="NCBI Taxonomy" id="487867"/>
    <lineage>
        <taxon>Bacteria</taxon>
        <taxon>Pseudomonadati</taxon>
        <taxon>Pseudomonadota</taxon>
        <taxon>Gammaproteobacteria</taxon>
        <taxon>Lysobacterales</taxon>
        <taxon>Lysobacteraceae</taxon>
        <taxon>Xanthomonas</taxon>
    </lineage>
</organism>
<comment type="caution">
    <text evidence="1">The sequence shown here is derived from an EMBL/GenBank/DDBJ whole genome shotgun (WGS) entry which is preliminary data.</text>
</comment>
<accession>A0A2S6ZN40</accession>
<proteinExistence type="predicted"/>
<dbReference type="GeneID" id="79391425"/>
<reference evidence="1 2" key="1">
    <citation type="submission" date="2016-08" db="EMBL/GenBank/DDBJ databases">
        <title>Evolution of the type three secretion system and type three effector repertoires in Xanthomonas.</title>
        <authorList>
            <person name="Merda D."/>
            <person name="Briand M."/>
            <person name="Bosis E."/>
            <person name="Rousseau C."/>
            <person name="Portier P."/>
            <person name="Jacques M.-A."/>
            <person name="Fischer-Le Saux M."/>
        </authorList>
    </citation>
    <scope>NUCLEOTIDE SEQUENCE [LARGE SCALE GENOMIC DNA]</scope>
    <source>
        <strain evidence="1 2">CFBP 7409</strain>
    </source>
</reference>